<gene>
    <name evidence="2" type="ordered locus">HacjB3_16556</name>
    <name evidence="3" type="ORF">C497_06174</name>
</gene>
<dbReference type="Proteomes" id="UP000000390">
    <property type="component" value="Plasmid 1"/>
</dbReference>
<organism evidence="2 4">
    <name type="scientific">Halalkalicoccus jeotgali (strain DSM 18796 / CECT 7217 / JCM 14584 / KCTC 4019 / B3)</name>
    <dbReference type="NCBI Taxonomy" id="795797"/>
    <lineage>
        <taxon>Archaea</taxon>
        <taxon>Methanobacteriati</taxon>
        <taxon>Methanobacteriota</taxon>
        <taxon>Stenosarchaea group</taxon>
        <taxon>Halobacteria</taxon>
        <taxon>Halobacteriales</taxon>
        <taxon>Halococcaceae</taxon>
        <taxon>Halalkalicoccus</taxon>
    </lineage>
</organism>
<dbReference type="KEGG" id="hje:HacjB3_16556"/>
<evidence type="ECO:0000313" key="4">
    <source>
        <dbReference type="Proteomes" id="UP000000390"/>
    </source>
</evidence>
<feature type="region of interest" description="Disordered" evidence="1">
    <location>
        <begin position="65"/>
        <end position="89"/>
    </location>
</feature>
<geneLocation type="plasmid" evidence="2 4">
    <name>1</name>
</geneLocation>
<dbReference type="AlphaFoldDB" id="D8JBK8"/>
<dbReference type="OrthoDB" id="292922at2157"/>
<name>D8JBK8_HALJB</name>
<reference evidence="2 4" key="1">
    <citation type="journal article" date="2010" name="J. Bacteriol.">
        <title>Complete genome sequence of Halalkalicoccus jeotgali B3(T), an extremely halophilic archaeon.</title>
        <authorList>
            <person name="Roh S.W."/>
            <person name="Nam Y.D."/>
            <person name="Nam S.H."/>
            <person name="Choi S.H."/>
            <person name="Park H.S."/>
            <person name="Bae J.W."/>
        </authorList>
    </citation>
    <scope>NUCLEOTIDE SEQUENCE [LARGE SCALE GENOMIC DNA]</scope>
    <source>
        <strain evidence="2">B3</strain>
        <strain evidence="4">DSM 18796 / CECT 7217 / JCM 14584 / KCTC 4019 / B3</strain>
        <plasmid evidence="4">1</plasmid>
    </source>
</reference>
<keyword evidence="5" id="KW-1185">Reference proteome</keyword>
<evidence type="ECO:0000256" key="1">
    <source>
        <dbReference type="SAM" id="MobiDB-lite"/>
    </source>
</evidence>
<dbReference type="EMBL" id="CP002063">
    <property type="protein sequence ID" value="ADJ16661.1"/>
    <property type="molecule type" value="Genomic_DNA"/>
</dbReference>
<dbReference type="RefSeq" id="WP_008415281.1">
    <property type="nucleotide sequence ID" value="NC_014298.1"/>
</dbReference>
<dbReference type="HOGENOM" id="CLU_1222491_0_0_2"/>
<dbReference type="GeneID" id="9421107"/>
<reference evidence="3 5" key="2">
    <citation type="journal article" date="2014" name="PLoS Genet.">
        <title>Phylogenetically driven sequencing of extremely halophilic archaea reveals strategies for static and dynamic osmo-response.</title>
        <authorList>
            <person name="Becker E.A."/>
            <person name="Seitzer P.M."/>
            <person name="Tritt A."/>
            <person name="Larsen D."/>
            <person name="Krusor M."/>
            <person name="Yao A.I."/>
            <person name="Wu D."/>
            <person name="Madern D."/>
            <person name="Eisen J.A."/>
            <person name="Darling A.E."/>
            <person name="Facciotti M.T."/>
        </authorList>
    </citation>
    <scope>NUCLEOTIDE SEQUENCE [LARGE SCALE GENOMIC DNA]</scope>
    <source>
        <strain evidence="3">B3</strain>
        <strain evidence="5">DSM 18796 / CECT 7217 / JCM 14584 / KCTC 4019 / B3</strain>
    </source>
</reference>
<dbReference type="Proteomes" id="UP000011645">
    <property type="component" value="Unassembled WGS sequence"/>
</dbReference>
<keyword evidence="2" id="KW-0614">Plasmid</keyword>
<proteinExistence type="predicted"/>
<accession>D8JBK8</accession>
<sequence>MTSEECIGWRVPAEEYKKFLRFVESERGDRDRYAWVFIENAIREYIDTDDLRELEQLVDSVLRAGGYTPSEHPSKKETSSTSETLRGEDTTLVNRRIDADLRERFMSFVKEHTEFGTRYDLALGYALREYRQSNRADRTTEKFARVSDDISQIVADLDESQTTDGLSTKEKRTVAMCREIGCTPIEKERSWISRHDIHVAIESAMGRPLRLPQRDVHTADPRSTRV</sequence>
<evidence type="ECO:0000313" key="5">
    <source>
        <dbReference type="Proteomes" id="UP000011645"/>
    </source>
</evidence>
<evidence type="ECO:0000313" key="3">
    <source>
        <dbReference type="EMBL" id="ELY39075.1"/>
    </source>
</evidence>
<protein>
    <submittedName>
        <fullName evidence="2">Uncharacterized protein</fullName>
    </submittedName>
</protein>
<evidence type="ECO:0000313" key="2">
    <source>
        <dbReference type="EMBL" id="ADJ16661.1"/>
    </source>
</evidence>
<dbReference type="eggNOG" id="arCOG07967">
    <property type="taxonomic scope" value="Archaea"/>
</dbReference>
<dbReference type="PATRIC" id="fig|795797.18.peg.3263"/>
<dbReference type="EMBL" id="AOHV01000016">
    <property type="protein sequence ID" value="ELY39075.1"/>
    <property type="molecule type" value="Genomic_DNA"/>
</dbReference>